<dbReference type="EMBL" id="JAJQKU010000001">
    <property type="protein sequence ID" value="MCD9095375.1"/>
    <property type="molecule type" value="Genomic_DNA"/>
</dbReference>
<comment type="caution">
    <text evidence="3">The sequence shown here is derived from an EMBL/GenBank/DDBJ whole genome shotgun (WGS) entry which is preliminary data.</text>
</comment>
<comment type="similarity">
    <text evidence="1">Belongs to the membrane fusion protein (MFP) (TC 8.A.1) family.</text>
</comment>
<accession>A0ABS8U8Y5</accession>
<organism evidence="3 4">
    <name type="scientific">Luteimonas fraxinea</name>
    <dbReference type="NCBI Taxonomy" id="2901869"/>
    <lineage>
        <taxon>Bacteria</taxon>
        <taxon>Pseudomonadati</taxon>
        <taxon>Pseudomonadota</taxon>
        <taxon>Gammaproteobacteria</taxon>
        <taxon>Lysobacterales</taxon>
        <taxon>Lysobacteraceae</taxon>
        <taxon>Luteimonas</taxon>
    </lineage>
</organism>
<dbReference type="Proteomes" id="UP001430360">
    <property type="component" value="Unassembled WGS sequence"/>
</dbReference>
<dbReference type="Gene3D" id="2.40.30.170">
    <property type="match status" value="1"/>
</dbReference>
<gene>
    <name evidence="3" type="ORF">LTT95_00265</name>
</gene>
<evidence type="ECO:0000259" key="2">
    <source>
        <dbReference type="Pfam" id="PF25917"/>
    </source>
</evidence>
<dbReference type="Gene3D" id="2.40.50.100">
    <property type="match status" value="1"/>
</dbReference>
<evidence type="ECO:0000313" key="3">
    <source>
        <dbReference type="EMBL" id="MCD9095375.1"/>
    </source>
</evidence>
<reference evidence="3" key="1">
    <citation type="submission" date="2021-12" db="EMBL/GenBank/DDBJ databases">
        <authorList>
            <person name="Ulrich A."/>
        </authorList>
    </citation>
    <scope>NUCLEOTIDE SEQUENCE</scope>
    <source>
        <strain evidence="3">A1P009</strain>
    </source>
</reference>
<protein>
    <submittedName>
        <fullName evidence="3">HlyD family efflux transporter periplasmic adaptor subunit</fullName>
    </submittedName>
</protein>
<keyword evidence="4" id="KW-1185">Reference proteome</keyword>
<dbReference type="RefSeq" id="WP_232133928.1">
    <property type="nucleotide sequence ID" value="NZ_JAJQKU010000001.1"/>
</dbReference>
<feature type="domain" description="Multidrug resistance protein MdtA-like barrel-sandwich hybrid" evidence="2">
    <location>
        <begin position="50"/>
        <end position="240"/>
    </location>
</feature>
<dbReference type="PANTHER" id="PTHR30438:SF2">
    <property type="entry name" value="MEMBRANE PROTEIN"/>
    <property type="match status" value="1"/>
</dbReference>
<dbReference type="InterPro" id="IPR058625">
    <property type="entry name" value="MdtA-like_BSH"/>
</dbReference>
<reference evidence="3" key="2">
    <citation type="journal article" date="2022" name="Syst. Appl. Microbiol.">
        <title>Physiological and genomic characterisation of Luteimonas fraxinea sp. nov., a bacterial species associated with trees tolerant to ash dieback.</title>
        <authorList>
            <person name="Ulrich K."/>
            <person name="Becker R."/>
            <person name="Behrendt U."/>
            <person name="Kube M."/>
            <person name="Schneck V."/>
            <person name="Ulrich A."/>
        </authorList>
    </citation>
    <scope>NUCLEOTIDE SEQUENCE</scope>
    <source>
        <strain evidence="3">A1P009</strain>
    </source>
</reference>
<evidence type="ECO:0000313" key="4">
    <source>
        <dbReference type="Proteomes" id="UP001430360"/>
    </source>
</evidence>
<dbReference type="SUPFAM" id="SSF111369">
    <property type="entry name" value="HlyD-like secretion proteins"/>
    <property type="match status" value="2"/>
</dbReference>
<sequence>MSTTKRKPLLIAAVVVAGVAIAGYAWFSRPASGPGEGFVSGNGRIEATEIDVASRIPGRLRELHVREGDFVEAGQELGQMDTDVLRAQRDQAQAQLAQATTAVATARFQVAQQESQHAAATAGERQSSAGLRAARQRLERNRALAAQQMVSAQTLDDVATDVASAEAALASSRAQVAAALSVIETARSQVAGAESAVDAAAAAIASINADIADAALKAPRAGRVQFVVAQPGEIVTGGGRVVNMIDLSDVFMTFFVPEAVAGRVALGAEVRIVLDVARDRPIPATVSFVASQAQFTPKTVETASEREKLMFRVRAQVPAELLRNYQEQVKTGVPGVAWIKLNPDAQWPASLAAAQRD</sequence>
<proteinExistence type="inferred from homology"/>
<dbReference type="PANTHER" id="PTHR30438">
    <property type="entry name" value="36 KDA ANTIGEN-RELATED"/>
    <property type="match status" value="1"/>
</dbReference>
<dbReference type="Pfam" id="PF25917">
    <property type="entry name" value="BSH_RND"/>
    <property type="match status" value="1"/>
</dbReference>
<dbReference type="Gene3D" id="1.10.287.470">
    <property type="entry name" value="Helix hairpin bin"/>
    <property type="match status" value="1"/>
</dbReference>
<evidence type="ECO:0000256" key="1">
    <source>
        <dbReference type="ARBA" id="ARBA00009477"/>
    </source>
</evidence>
<name>A0ABS8U8Y5_9GAMM</name>